<sequence length="364" mass="40573">MVGCGEPPVVDDNEQPKTCLDADAPATEVPDFPLAHQTENLDIYLQDGQFVCAGTANDYQRFVTFVADELATDIQRRIPLYAVQGGSKWCPGVGHGGCVYTDGVVFAQPGVTYHELTHAVACEVRSGVPKMLNEGLAVAYEPVPNSIHGEPTLFSEVDGKFYEYYSLAGHFVRWLHDQLGPDAFRELYRAANYDSGVWNAIEAAYGTSAEADYIAGAPELWVPHRQCADLPLLEPDGDTWNYAARLDCLEPATFGPYERWHPSASTTWGPTSMYQSFLIDIETPGIYQLERPDFDASIHVERCLDEHPTTVDEIDTEWVRDSVWFNFQNIALVEFEHTGLWRVDVLYPHGPPVDVWLTIAPDPG</sequence>
<protein>
    <submittedName>
        <fullName evidence="1">Uncharacterized protein</fullName>
    </submittedName>
</protein>
<dbReference type="EMBL" id="PVNL01000090">
    <property type="protein sequence ID" value="PRQ05691.1"/>
    <property type="molecule type" value="Genomic_DNA"/>
</dbReference>
<organism evidence="1 2">
    <name type="scientific">Enhygromyxa salina</name>
    <dbReference type="NCBI Taxonomy" id="215803"/>
    <lineage>
        <taxon>Bacteria</taxon>
        <taxon>Pseudomonadati</taxon>
        <taxon>Myxococcota</taxon>
        <taxon>Polyangia</taxon>
        <taxon>Nannocystales</taxon>
        <taxon>Nannocystaceae</taxon>
        <taxon>Enhygromyxa</taxon>
    </lineage>
</organism>
<gene>
    <name evidence="1" type="ORF">ENSA7_44240</name>
</gene>
<comment type="caution">
    <text evidence="1">The sequence shown here is derived from an EMBL/GenBank/DDBJ whole genome shotgun (WGS) entry which is preliminary data.</text>
</comment>
<dbReference type="Proteomes" id="UP000238823">
    <property type="component" value="Unassembled WGS sequence"/>
</dbReference>
<reference evidence="1 2" key="1">
    <citation type="submission" date="2018-03" db="EMBL/GenBank/DDBJ databases">
        <title>Draft Genome Sequences of the Obligatory Marine Myxobacteria Enhygromyxa salina SWB007.</title>
        <authorList>
            <person name="Poehlein A."/>
            <person name="Moghaddam J.A."/>
            <person name="Harms H."/>
            <person name="Alanjari M."/>
            <person name="Koenig G.M."/>
            <person name="Daniel R."/>
            <person name="Schaeberle T.F."/>
        </authorList>
    </citation>
    <scope>NUCLEOTIDE SEQUENCE [LARGE SCALE GENOMIC DNA]</scope>
    <source>
        <strain evidence="1 2">SWB007</strain>
    </source>
</reference>
<dbReference type="AlphaFoldDB" id="A0A2S9YKS1"/>
<accession>A0A2S9YKS1</accession>
<name>A0A2S9YKS1_9BACT</name>
<evidence type="ECO:0000313" key="1">
    <source>
        <dbReference type="EMBL" id="PRQ05691.1"/>
    </source>
</evidence>
<evidence type="ECO:0000313" key="2">
    <source>
        <dbReference type="Proteomes" id="UP000238823"/>
    </source>
</evidence>
<proteinExistence type="predicted"/>